<proteinExistence type="predicted"/>
<reference evidence="2 3" key="2">
    <citation type="submission" date="2018-11" db="EMBL/GenBank/DDBJ databases">
        <authorList>
            <consortium name="Pathogen Informatics"/>
        </authorList>
    </citation>
    <scope>NUCLEOTIDE SEQUENCE [LARGE SCALE GENOMIC DNA]</scope>
</reference>
<evidence type="ECO:0000313" key="4">
    <source>
        <dbReference type="WBParaSite" id="TCNE_0000092301-mRNA-1"/>
    </source>
</evidence>
<accession>A0A183TXF4</accession>
<sequence>MWLLKATAVTVLLTAKTCAQYGSSSGSAIRGGSVSPYGTGFGYGGYASVGSGLGSVTGYPGYGMGVGGMGYPGLGMQGYGGTINPYGPMMDYSGVNSGITLGSPFWNLYGSSLGGFGADISLASLNRPFATRQKESSKATAMQ</sequence>
<keyword evidence="1" id="KW-0732">Signal</keyword>
<gene>
    <name evidence="2" type="ORF">TCNE_LOCUS924</name>
</gene>
<protein>
    <submittedName>
        <fullName evidence="4">Glycine rich superfamily member</fullName>
    </submittedName>
</protein>
<organism evidence="3 4">
    <name type="scientific">Toxocara canis</name>
    <name type="common">Canine roundworm</name>
    <dbReference type="NCBI Taxonomy" id="6265"/>
    <lineage>
        <taxon>Eukaryota</taxon>
        <taxon>Metazoa</taxon>
        <taxon>Ecdysozoa</taxon>
        <taxon>Nematoda</taxon>
        <taxon>Chromadorea</taxon>
        <taxon>Rhabditida</taxon>
        <taxon>Spirurina</taxon>
        <taxon>Ascaridomorpha</taxon>
        <taxon>Ascaridoidea</taxon>
        <taxon>Toxocaridae</taxon>
        <taxon>Toxocara</taxon>
    </lineage>
</organism>
<reference evidence="4" key="1">
    <citation type="submission" date="2016-06" db="UniProtKB">
        <authorList>
            <consortium name="WormBaseParasite"/>
        </authorList>
    </citation>
    <scope>IDENTIFICATION</scope>
</reference>
<evidence type="ECO:0000313" key="2">
    <source>
        <dbReference type="EMBL" id="VDM25127.1"/>
    </source>
</evidence>
<keyword evidence="3" id="KW-1185">Reference proteome</keyword>
<name>A0A183TXF4_TOXCA</name>
<dbReference type="EMBL" id="UYWY01000555">
    <property type="protein sequence ID" value="VDM25127.1"/>
    <property type="molecule type" value="Genomic_DNA"/>
</dbReference>
<dbReference type="WBParaSite" id="TCNE_0000092301-mRNA-1">
    <property type="protein sequence ID" value="TCNE_0000092301-mRNA-1"/>
    <property type="gene ID" value="TCNE_0000092301"/>
</dbReference>
<evidence type="ECO:0000313" key="3">
    <source>
        <dbReference type="Proteomes" id="UP000050794"/>
    </source>
</evidence>
<dbReference type="Proteomes" id="UP000050794">
    <property type="component" value="Unassembled WGS sequence"/>
</dbReference>
<dbReference type="AlphaFoldDB" id="A0A183TXF4"/>
<feature type="chain" id="PRO_5044552872" evidence="1">
    <location>
        <begin position="20"/>
        <end position="143"/>
    </location>
</feature>
<feature type="signal peptide" evidence="1">
    <location>
        <begin position="1"/>
        <end position="19"/>
    </location>
</feature>
<evidence type="ECO:0000256" key="1">
    <source>
        <dbReference type="SAM" id="SignalP"/>
    </source>
</evidence>